<dbReference type="CDD" id="cd07989">
    <property type="entry name" value="LPLAT_AGPAT-like"/>
    <property type="match status" value="1"/>
</dbReference>
<evidence type="ECO:0000256" key="1">
    <source>
        <dbReference type="ARBA" id="ARBA00022679"/>
    </source>
</evidence>
<organism evidence="5">
    <name type="scientific">hydrothermal vent metagenome</name>
    <dbReference type="NCBI Taxonomy" id="652676"/>
    <lineage>
        <taxon>unclassified sequences</taxon>
        <taxon>metagenomes</taxon>
        <taxon>ecological metagenomes</taxon>
    </lineage>
</organism>
<name>A0A1W1C6W3_9ZZZZ</name>
<dbReference type="GO" id="GO:0003841">
    <property type="term" value="F:1-acylglycerol-3-phosphate O-acyltransferase activity"/>
    <property type="evidence" value="ECO:0007669"/>
    <property type="project" value="UniProtKB-EC"/>
</dbReference>
<accession>A0A1W1C6W3</accession>
<dbReference type="InterPro" id="IPR002123">
    <property type="entry name" value="Plipid/glycerol_acylTrfase"/>
</dbReference>
<reference evidence="5" key="1">
    <citation type="submission" date="2016-10" db="EMBL/GenBank/DDBJ databases">
        <authorList>
            <person name="de Groot N.N."/>
        </authorList>
    </citation>
    <scope>NUCLEOTIDE SEQUENCE</scope>
</reference>
<evidence type="ECO:0000313" key="5">
    <source>
        <dbReference type="EMBL" id="SFV61454.1"/>
    </source>
</evidence>
<gene>
    <name evidence="5" type="ORF">MNB_SV-8-1204</name>
</gene>
<dbReference type="SMART" id="SM00563">
    <property type="entry name" value="PlsC"/>
    <property type="match status" value="1"/>
</dbReference>
<feature type="transmembrane region" description="Helical" evidence="3">
    <location>
        <begin position="12"/>
        <end position="33"/>
    </location>
</feature>
<feature type="transmembrane region" description="Helical" evidence="3">
    <location>
        <begin position="106"/>
        <end position="125"/>
    </location>
</feature>
<sequence>MLLKCIIGSFSHLLFFGLIVISLPVAVVIYVLIKPFLNEPEYFFQKGFALSNRIFFFLVPKIKLQFDLQKDLPESAIYLSTHQSILDYPILSLLIKKHLIVAKVNLGAVPFVAFISNLVGVRYFAGKSIDEVSKIYQEFEDMLVNNNNIIFFPEGTRHTGKDLEPFKRGAFRLSVKTEKPIVPVVIEGLTQILPRKSFCFRTNKKTVVHVKMLKPVYPQEFDSDIALMKYIQKIMQEQKDTLCDLS</sequence>
<dbReference type="Pfam" id="PF01553">
    <property type="entry name" value="Acyltransferase"/>
    <property type="match status" value="1"/>
</dbReference>
<dbReference type="EMBL" id="FPHD01000057">
    <property type="protein sequence ID" value="SFV61454.1"/>
    <property type="molecule type" value="Genomic_DNA"/>
</dbReference>
<keyword evidence="3" id="KW-1133">Transmembrane helix</keyword>
<dbReference type="PANTHER" id="PTHR10434">
    <property type="entry name" value="1-ACYL-SN-GLYCEROL-3-PHOSPHATE ACYLTRANSFERASE"/>
    <property type="match status" value="1"/>
</dbReference>
<dbReference type="PANTHER" id="PTHR10434:SF66">
    <property type="entry name" value="PHOSPHOLIPID_GLYCEROL ACYLTRANSFERASE DOMAIN-CONTAINING PROTEIN"/>
    <property type="match status" value="1"/>
</dbReference>
<dbReference type="SUPFAM" id="SSF69593">
    <property type="entry name" value="Glycerol-3-phosphate (1)-acyltransferase"/>
    <property type="match status" value="1"/>
</dbReference>
<evidence type="ECO:0000256" key="2">
    <source>
        <dbReference type="ARBA" id="ARBA00023315"/>
    </source>
</evidence>
<protein>
    <submittedName>
        <fullName evidence="5">1-acyl-sn-glycerol-3-phosphate acyltransferase</fullName>
        <ecNumber evidence="5">2.3.1.51</ecNumber>
    </submittedName>
</protein>
<keyword evidence="1 5" id="KW-0808">Transferase</keyword>
<keyword evidence="3" id="KW-0472">Membrane</keyword>
<dbReference type="GO" id="GO:0006654">
    <property type="term" value="P:phosphatidic acid biosynthetic process"/>
    <property type="evidence" value="ECO:0007669"/>
    <property type="project" value="TreeGrafter"/>
</dbReference>
<evidence type="ECO:0000256" key="3">
    <source>
        <dbReference type="SAM" id="Phobius"/>
    </source>
</evidence>
<feature type="domain" description="Phospholipid/glycerol acyltransferase" evidence="4">
    <location>
        <begin position="76"/>
        <end position="189"/>
    </location>
</feature>
<dbReference type="AlphaFoldDB" id="A0A1W1C6W3"/>
<proteinExistence type="predicted"/>
<keyword evidence="3" id="KW-0812">Transmembrane</keyword>
<dbReference type="EC" id="2.3.1.51" evidence="5"/>
<keyword evidence="2 5" id="KW-0012">Acyltransferase</keyword>
<evidence type="ECO:0000259" key="4">
    <source>
        <dbReference type="SMART" id="SM00563"/>
    </source>
</evidence>